<keyword evidence="2" id="KW-1185">Reference proteome</keyword>
<evidence type="ECO:0000313" key="2">
    <source>
        <dbReference type="Proteomes" id="UP001232445"/>
    </source>
</evidence>
<organism evidence="1 2">
    <name type="scientific">Caldalkalibacillus uzonensis</name>
    <dbReference type="NCBI Taxonomy" id="353224"/>
    <lineage>
        <taxon>Bacteria</taxon>
        <taxon>Bacillati</taxon>
        <taxon>Bacillota</taxon>
        <taxon>Bacilli</taxon>
        <taxon>Bacillales</taxon>
        <taxon>Bacillaceae</taxon>
        <taxon>Caldalkalibacillus</taxon>
    </lineage>
</organism>
<gene>
    <name evidence="1" type="ORF">J2S00_002272</name>
</gene>
<evidence type="ECO:0000313" key="1">
    <source>
        <dbReference type="EMBL" id="MDQ0339484.1"/>
    </source>
</evidence>
<protein>
    <submittedName>
        <fullName evidence="1">Uncharacterized protein</fullName>
    </submittedName>
</protein>
<comment type="caution">
    <text evidence="1">The sequence shown here is derived from an EMBL/GenBank/DDBJ whole genome shotgun (WGS) entry which is preliminary data.</text>
</comment>
<dbReference type="Proteomes" id="UP001232445">
    <property type="component" value="Unassembled WGS sequence"/>
</dbReference>
<dbReference type="EMBL" id="JAUSUQ010000008">
    <property type="protein sequence ID" value="MDQ0339484.1"/>
    <property type="molecule type" value="Genomic_DNA"/>
</dbReference>
<accession>A0ABU0CUA9</accession>
<proteinExistence type="predicted"/>
<name>A0ABU0CUA9_9BACI</name>
<sequence length="35" mass="3767">MSVLVPDGLWQAPASYVKSALLIPDLVAVGRRKSK</sequence>
<reference evidence="1 2" key="1">
    <citation type="submission" date="2023-07" db="EMBL/GenBank/DDBJ databases">
        <title>Genomic Encyclopedia of Type Strains, Phase IV (KMG-IV): sequencing the most valuable type-strain genomes for metagenomic binning, comparative biology and taxonomic classification.</title>
        <authorList>
            <person name="Goeker M."/>
        </authorList>
    </citation>
    <scope>NUCLEOTIDE SEQUENCE [LARGE SCALE GENOMIC DNA]</scope>
    <source>
        <strain evidence="1 2">DSM 17740</strain>
    </source>
</reference>